<reference evidence="1" key="2">
    <citation type="submission" date="2024-10" db="UniProtKB">
        <authorList>
            <consortium name="EnsemblProtists"/>
        </authorList>
    </citation>
    <scope>IDENTIFICATION</scope>
</reference>
<accession>A0A0D3IJZ1</accession>
<keyword evidence="2" id="KW-1185">Reference proteome</keyword>
<protein>
    <recommendedName>
        <fullName evidence="3">3-dehydroquinate synthase domain-containing protein</fullName>
    </recommendedName>
</protein>
<dbReference type="Gene3D" id="1.20.1090.10">
    <property type="entry name" value="Dehydroquinate synthase-like - alpha domain"/>
    <property type="match status" value="1"/>
</dbReference>
<dbReference type="PaxDb" id="2903-EOD11576"/>
<dbReference type="Proteomes" id="UP000013827">
    <property type="component" value="Unassembled WGS sequence"/>
</dbReference>
<proteinExistence type="predicted"/>
<evidence type="ECO:0000313" key="2">
    <source>
        <dbReference type="Proteomes" id="UP000013827"/>
    </source>
</evidence>
<evidence type="ECO:0008006" key="3">
    <source>
        <dbReference type="Google" id="ProtNLM"/>
    </source>
</evidence>
<dbReference type="AlphaFoldDB" id="A0A0D3IJZ1"/>
<name>A0A0D3IJZ1_EMIH1</name>
<organism evidence="1 2">
    <name type="scientific">Emiliania huxleyi (strain CCMP1516)</name>
    <dbReference type="NCBI Taxonomy" id="280463"/>
    <lineage>
        <taxon>Eukaryota</taxon>
        <taxon>Haptista</taxon>
        <taxon>Haptophyta</taxon>
        <taxon>Prymnesiophyceae</taxon>
        <taxon>Isochrysidales</taxon>
        <taxon>Noelaerhabdaceae</taxon>
        <taxon>Emiliania</taxon>
    </lineage>
</organism>
<dbReference type="EnsemblProtists" id="EOD11576">
    <property type="protein sequence ID" value="EOD11576"/>
    <property type="gene ID" value="EMIHUDRAFT_357714"/>
</dbReference>
<sequence length="161" mass="17182">MMFLAYEDPFEKYRALLFEYAHTLGHAVEAWLAGAIDTARASGVAADIAAVRNHGQCVGMAVVWAGAIAAELGALEGDGYGMVYLFNSFGGFSFGPVRALCDALGVSKPDFLREVLAGVRLDNKRGYCECGDDASVDQLVTHRPGRMLGSEDPNAEATLVF</sequence>
<reference evidence="2" key="1">
    <citation type="journal article" date="2013" name="Nature">
        <title>Pan genome of the phytoplankton Emiliania underpins its global distribution.</title>
        <authorList>
            <person name="Read B.A."/>
            <person name="Kegel J."/>
            <person name="Klute M.J."/>
            <person name="Kuo A."/>
            <person name="Lefebvre S.C."/>
            <person name="Maumus F."/>
            <person name="Mayer C."/>
            <person name="Miller J."/>
            <person name="Monier A."/>
            <person name="Salamov A."/>
            <person name="Young J."/>
            <person name="Aguilar M."/>
            <person name="Claverie J.M."/>
            <person name="Frickenhaus S."/>
            <person name="Gonzalez K."/>
            <person name="Herman E.K."/>
            <person name="Lin Y.C."/>
            <person name="Napier J."/>
            <person name="Ogata H."/>
            <person name="Sarno A.F."/>
            <person name="Shmutz J."/>
            <person name="Schroeder D."/>
            <person name="de Vargas C."/>
            <person name="Verret F."/>
            <person name="von Dassow P."/>
            <person name="Valentin K."/>
            <person name="Van de Peer Y."/>
            <person name="Wheeler G."/>
            <person name="Dacks J.B."/>
            <person name="Delwiche C.F."/>
            <person name="Dyhrman S.T."/>
            <person name="Glockner G."/>
            <person name="John U."/>
            <person name="Richards T."/>
            <person name="Worden A.Z."/>
            <person name="Zhang X."/>
            <person name="Grigoriev I.V."/>
            <person name="Allen A.E."/>
            <person name="Bidle K."/>
            <person name="Borodovsky M."/>
            <person name="Bowler C."/>
            <person name="Brownlee C."/>
            <person name="Cock J.M."/>
            <person name="Elias M."/>
            <person name="Gladyshev V.N."/>
            <person name="Groth M."/>
            <person name="Guda C."/>
            <person name="Hadaegh A."/>
            <person name="Iglesias-Rodriguez M.D."/>
            <person name="Jenkins J."/>
            <person name="Jones B.M."/>
            <person name="Lawson T."/>
            <person name="Leese F."/>
            <person name="Lindquist E."/>
            <person name="Lobanov A."/>
            <person name="Lomsadze A."/>
            <person name="Malik S.B."/>
            <person name="Marsh M.E."/>
            <person name="Mackinder L."/>
            <person name="Mock T."/>
            <person name="Mueller-Roeber B."/>
            <person name="Pagarete A."/>
            <person name="Parker M."/>
            <person name="Probert I."/>
            <person name="Quesneville H."/>
            <person name="Raines C."/>
            <person name="Rensing S.A."/>
            <person name="Riano-Pachon D.M."/>
            <person name="Richier S."/>
            <person name="Rokitta S."/>
            <person name="Shiraiwa Y."/>
            <person name="Soanes D.M."/>
            <person name="van der Giezen M."/>
            <person name="Wahlund T.M."/>
            <person name="Williams B."/>
            <person name="Wilson W."/>
            <person name="Wolfe G."/>
            <person name="Wurch L.L."/>
        </authorList>
    </citation>
    <scope>NUCLEOTIDE SEQUENCE</scope>
</reference>
<evidence type="ECO:0000313" key="1">
    <source>
        <dbReference type="EnsemblProtists" id="EOD11576"/>
    </source>
</evidence>